<evidence type="ECO:0000256" key="3">
    <source>
        <dbReference type="ARBA" id="ARBA00022452"/>
    </source>
</evidence>
<dbReference type="Pfam" id="PF13715">
    <property type="entry name" value="CarbopepD_reg_2"/>
    <property type="match status" value="1"/>
</dbReference>
<dbReference type="Gene3D" id="2.40.170.20">
    <property type="entry name" value="TonB-dependent receptor, beta-barrel domain"/>
    <property type="match status" value="1"/>
</dbReference>
<keyword evidence="3 8" id="KW-1134">Transmembrane beta strand</keyword>
<reference evidence="12 13" key="1">
    <citation type="submission" date="2023-07" db="EMBL/GenBank/DDBJ databases">
        <title>Sorghum-associated microbial communities from plants grown in Nebraska, USA.</title>
        <authorList>
            <person name="Schachtman D."/>
        </authorList>
    </citation>
    <scope>NUCLEOTIDE SEQUENCE [LARGE SCALE GENOMIC DNA]</scope>
    <source>
        <strain evidence="12 13">4129</strain>
    </source>
</reference>
<dbReference type="InterPro" id="IPR036942">
    <property type="entry name" value="Beta-barrel_TonB_sf"/>
</dbReference>
<dbReference type="InterPro" id="IPR023997">
    <property type="entry name" value="TonB-dep_OMP_SusC/RagA_CS"/>
</dbReference>
<evidence type="ECO:0000256" key="9">
    <source>
        <dbReference type="RuleBase" id="RU003357"/>
    </source>
</evidence>
<accession>A0ABU1Y9X1</accession>
<evidence type="ECO:0000256" key="7">
    <source>
        <dbReference type="ARBA" id="ARBA00023237"/>
    </source>
</evidence>
<comment type="subcellular location">
    <subcellularLocation>
        <location evidence="1 8">Cell outer membrane</location>
        <topology evidence="1 8">Multi-pass membrane protein</topology>
    </subcellularLocation>
</comment>
<dbReference type="Proteomes" id="UP001269081">
    <property type="component" value="Unassembled WGS sequence"/>
</dbReference>
<comment type="similarity">
    <text evidence="8 9">Belongs to the TonB-dependent receptor family.</text>
</comment>
<gene>
    <name evidence="12" type="ORF">J2W48_002991</name>
</gene>
<dbReference type="InterPro" id="IPR012910">
    <property type="entry name" value="Plug_dom"/>
</dbReference>
<organism evidence="12 13">
    <name type="scientific">Flavobacterium piscis</name>
    <dbReference type="NCBI Taxonomy" id="1114874"/>
    <lineage>
        <taxon>Bacteria</taxon>
        <taxon>Pseudomonadati</taxon>
        <taxon>Bacteroidota</taxon>
        <taxon>Flavobacteriia</taxon>
        <taxon>Flavobacteriales</taxon>
        <taxon>Flavobacteriaceae</taxon>
        <taxon>Flavobacterium</taxon>
    </lineage>
</organism>
<keyword evidence="5 9" id="KW-0798">TonB box</keyword>
<dbReference type="NCBIfam" id="TIGR04057">
    <property type="entry name" value="SusC_RagA_signa"/>
    <property type="match status" value="1"/>
</dbReference>
<dbReference type="Gene3D" id="2.170.130.10">
    <property type="entry name" value="TonB-dependent receptor, plug domain"/>
    <property type="match status" value="1"/>
</dbReference>
<protein>
    <submittedName>
        <fullName evidence="12">TonB-linked SusC/RagA family outer membrane protein</fullName>
    </submittedName>
</protein>
<evidence type="ECO:0000256" key="8">
    <source>
        <dbReference type="PROSITE-ProRule" id="PRU01360"/>
    </source>
</evidence>
<dbReference type="InterPro" id="IPR037066">
    <property type="entry name" value="Plug_dom_sf"/>
</dbReference>
<dbReference type="InterPro" id="IPR039426">
    <property type="entry name" value="TonB-dep_rcpt-like"/>
</dbReference>
<dbReference type="SUPFAM" id="SSF49464">
    <property type="entry name" value="Carboxypeptidase regulatory domain-like"/>
    <property type="match status" value="1"/>
</dbReference>
<proteinExistence type="inferred from homology"/>
<comment type="caution">
    <text evidence="12">The sequence shown here is derived from an EMBL/GenBank/DDBJ whole genome shotgun (WGS) entry which is preliminary data.</text>
</comment>
<dbReference type="InterPro" id="IPR023996">
    <property type="entry name" value="TonB-dep_OMP_SusC/RagA"/>
</dbReference>
<feature type="domain" description="TonB-dependent receptor plug" evidence="11">
    <location>
        <begin position="130"/>
        <end position="233"/>
    </location>
</feature>
<sequence>MKPTTQAFKSTAASCYRGKMLYTILFLFVVFSVFSQEKISGKITDANNVPLPGVSVLEKNTTNGVASDFDGNFEIVTKGNNAILVFSYLGLKTKELKTDGKKVFSIILESDVNELTEVVLIGYGTQKRGEVTSAVATVKAKDFTQGAVRDASELIKGKVAGLNISNGSGDPGAGPSVSLRGISSLQGGTAPLVLINGIPGSLNSVAPEEIASIDVLKDASAAAIYGTRGANGVILITTKTVDKDIETTMTFTQYTALSNFSRKADFLDAGQMRKLLADGVKMPFQDDGYDTNWLDQISRTGVTLNNNLGLKGGNAKSNYVANVNYITQEGTFNKSYNDEFRVSFDGNHSMFDNLLKINLNLLSGRQKMGALGDGNSFNSNIYRQALIRNPTDTPKNPDGTWKETDRFQYSNPIAMIEEADGIIKNDWTRLSSTITLNLLPGWENKLLLATQRNTSFSGYSESKQNYSNTKLGRNGFASKGSGESQTDNLEFTSRYTKTVGKHNFSILGGYSYQYNENEGGWANNFDFPTDAYSYYNLGAGKALKDGLAGMGSFKNDNKLVGFFGRASYGYDNKYHLLASIRREGSSKFGTNYKWGTFPSVSAGWTISNESFLKDVAVINNLKFRAGYGETGVIPGNSYMSQTLYRYDGYFYNDGEWVQGLEPASNPNPDLRWEKTQELNLGVDFAFFNSRISGTVDIYNKKTKDMLWNYSVPTPPYLYPSITANVGEMENKGIEVLLTIIPVRTKDFEWTSTMTFSHNKNKLTSLSNDLYEIEGNFINVGDAGDPISFSTHRLEVGQPIGNFWGLKSVDITDDGKWIIETKDGTRKTLTPDLYNDENKQYLGNGIPAYYTGWTNTFKYKNFDLGIILNGAYDFQILNFQRMFYENPTINYNMLTSAHDRVYGKTELNYSQTYVSYYIEDGDYVKLDNVTLGYNLDLKGLKFINSARVYASGSNLATITGYKGIDPEIIRNNNEILSSGNDGRDKYPSSRTFTLGINLTF</sequence>
<evidence type="ECO:0000256" key="5">
    <source>
        <dbReference type="ARBA" id="ARBA00023077"/>
    </source>
</evidence>
<keyword evidence="2 8" id="KW-0813">Transport</keyword>
<evidence type="ECO:0000256" key="1">
    <source>
        <dbReference type="ARBA" id="ARBA00004571"/>
    </source>
</evidence>
<evidence type="ECO:0000313" key="13">
    <source>
        <dbReference type="Proteomes" id="UP001269081"/>
    </source>
</evidence>
<dbReference type="NCBIfam" id="TIGR04056">
    <property type="entry name" value="OMP_RagA_SusC"/>
    <property type="match status" value="1"/>
</dbReference>
<dbReference type="PROSITE" id="PS52016">
    <property type="entry name" value="TONB_DEPENDENT_REC_3"/>
    <property type="match status" value="1"/>
</dbReference>
<evidence type="ECO:0000256" key="6">
    <source>
        <dbReference type="ARBA" id="ARBA00023136"/>
    </source>
</evidence>
<dbReference type="InterPro" id="IPR008969">
    <property type="entry name" value="CarboxyPept-like_regulatory"/>
</dbReference>
<keyword evidence="13" id="KW-1185">Reference proteome</keyword>
<name>A0ABU1Y9X1_9FLAO</name>
<dbReference type="EMBL" id="JAVDWQ010000010">
    <property type="protein sequence ID" value="MDR7211040.1"/>
    <property type="molecule type" value="Genomic_DNA"/>
</dbReference>
<evidence type="ECO:0000259" key="11">
    <source>
        <dbReference type="Pfam" id="PF07715"/>
    </source>
</evidence>
<dbReference type="Pfam" id="PF00593">
    <property type="entry name" value="TonB_dep_Rec_b-barrel"/>
    <property type="match status" value="1"/>
</dbReference>
<feature type="domain" description="TonB-dependent receptor-like beta-barrel" evidence="10">
    <location>
        <begin position="373"/>
        <end position="850"/>
    </location>
</feature>
<evidence type="ECO:0000313" key="12">
    <source>
        <dbReference type="EMBL" id="MDR7211040.1"/>
    </source>
</evidence>
<dbReference type="SUPFAM" id="SSF56935">
    <property type="entry name" value="Porins"/>
    <property type="match status" value="1"/>
</dbReference>
<evidence type="ECO:0000256" key="4">
    <source>
        <dbReference type="ARBA" id="ARBA00022692"/>
    </source>
</evidence>
<keyword evidence="4 8" id="KW-0812">Transmembrane</keyword>
<evidence type="ECO:0000256" key="2">
    <source>
        <dbReference type="ARBA" id="ARBA00022448"/>
    </source>
</evidence>
<dbReference type="RefSeq" id="WP_310282386.1">
    <property type="nucleotide sequence ID" value="NZ_JAVDWQ010000010.1"/>
</dbReference>
<dbReference type="InterPro" id="IPR000531">
    <property type="entry name" value="Beta-barrel_TonB"/>
</dbReference>
<dbReference type="Pfam" id="PF07715">
    <property type="entry name" value="Plug"/>
    <property type="match status" value="1"/>
</dbReference>
<evidence type="ECO:0000259" key="10">
    <source>
        <dbReference type="Pfam" id="PF00593"/>
    </source>
</evidence>
<keyword evidence="6 8" id="KW-0472">Membrane</keyword>
<keyword evidence="7 8" id="KW-0998">Cell outer membrane</keyword>